<evidence type="ECO:0000313" key="4">
    <source>
        <dbReference type="RefSeq" id="XP_055872481.1"/>
    </source>
</evidence>
<keyword evidence="2" id="KW-1185">Reference proteome</keyword>
<name>A0A9W2ZC55_BIOGL</name>
<sequence>MFAIFQFTSPYGSLLCIVIALTSLTLHTLSGQPPTRKNILSIQSIKRCLHNEIYPDNLSVTHVRPPSGISQTTPRDCRSVFRHLLMSYRSYVSAKPSLQSSPPLRYDVHSETQIPNFHIPVDLLHFFLGFGLSPDDVVQLRMTSMWTMFNDIMRSGERRQQTVQPLEANGEGFSEHVFWDTPLKRKHSTTMVPVIPSSFLAKNRRKRDVEHSVESSGDFEIKRRDLQLTSGAQKRAYGSWYDVIRQRRHQVLSVNNALATLSDMLLEHRRNRLLRNRERLRYYMMREG</sequence>
<dbReference type="AlphaFoldDB" id="A0A9W2ZC55"/>
<evidence type="ECO:0000256" key="1">
    <source>
        <dbReference type="SAM" id="SignalP"/>
    </source>
</evidence>
<dbReference type="RefSeq" id="XP_055872481.1">
    <property type="nucleotide sequence ID" value="XM_056016506.1"/>
</dbReference>
<organism evidence="2 4">
    <name type="scientific">Biomphalaria glabrata</name>
    <name type="common">Bloodfluke planorb</name>
    <name type="synonym">Freshwater snail</name>
    <dbReference type="NCBI Taxonomy" id="6526"/>
    <lineage>
        <taxon>Eukaryota</taxon>
        <taxon>Metazoa</taxon>
        <taxon>Spiralia</taxon>
        <taxon>Lophotrochozoa</taxon>
        <taxon>Mollusca</taxon>
        <taxon>Gastropoda</taxon>
        <taxon>Heterobranchia</taxon>
        <taxon>Euthyneura</taxon>
        <taxon>Panpulmonata</taxon>
        <taxon>Hygrophila</taxon>
        <taxon>Lymnaeoidea</taxon>
        <taxon>Planorbidae</taxon>
        <taxon>Biomphalaria</taxon>
    </lineage>
</organism>
<dbReference type="Proteomes" id="UP001165740">
    <property type="component" value="Chromosome 17"/>
</dbReference>
<dbReference type="GeneID" id="129923793"/>
<dbReference type="OrthoDB" id="10597678at2759"/>
<keyword evidence="1" id="KW-0732">Signal</keyword>
<evidence type="ECO:0000313" key="3">
    <source>
        <dbReference type="RefSeq" id="XP_055872480.1"/>
    </source>
</evidence>
<dbReference type="RefSeq" id="XP_055872480.1">
    <property type="nucleotide sequence ID" value="XM_056016505.1"/>
</dbReference>
<feature type="chain" id="PRO_5044702583" evidence="1">
    <location>
        <begin position="32"/>
        <end position="288"/>
    </location>
</feature>
<proteinExistence type="predicted"/>
<evidence type="ECO:0000313" key="2">
    <source>
        <dbReference type="Proteomes" id="UP001165740"/>
    </source>
</evidence>
<feature type="signal peptide" evidence="1">
    <location>
        <begin position="1"/>
        <end position="31"/>
    </location>
</feature>
<protein>
    <submittedName>
        <fullName evidence="3 4">Uncharacterized protein LOC129923793</fullName>
    </submittedName>
</protein>
<gene>
    <name evidence="3 4" type="primary">LOC129923793</name>
</gene>
<accession>A0A9W2ZC55</accession>
<reference evidence="3 4" key="1">
    <citation type="submission" date="2025-04" db="UniProtKB">
        <authorList>
            <consortium name="RefSeq"/>
        </authorList>
    </citation>
    <scope>IDENTIFICATION</scope>
</reference>